<reference evidence="10 11" key="1">
    <citation type="submission" date="2016-10" db="EMBL/GenBank/DDBJ databases">
        <authorList>
            <person name="de Groot N.N."/>
        </authorList>
    </citation>
    <scope>NUCLEOTIDE SEQUENCE [LARGE SCALE GENOMIC DNA]</scope>
    <source>
        <strain evidence="10 11">DSM 1736</strain>
    </source>
</reference>
<dbReference type="SUPFAM" id="SSF55083">
    <property type="entry name" value="6-hydroxymethyl-7,8-dihydropterin pyrophosphokinase, HPPK"/>
    <property type="match status" value="1"/>
</dbReference>
<proteinExistence type="predicted"/>
<dbReference type="NCBIfam" id="TIGR01498">
    <property type="entry name" value="folK"/>
    <property type="match status" value="1"/>
</dbReference>
<organism evidence="10 11">
    <name type="scientific">Dendrosporobacter quercicolus</name>
    <dbReference type="NCBI Taxonomy" id="146817"/>
    <lineage>
        <taxon>Bacteria</taxon>
        <taxon>Bacillati</taxon>
        <taxon>Bacillota</taxon>
        <taxon>Negativicutes</taxon>
        <taxon>Selenomonadales</taxon>
        <taxon>Sporomusaceae</taxon>
        <taxon>Dendrosporobacter</taxon>
    </lineage>
</organism>
<dbReference type="GO" id="GO:0016301">
    <property type="term" value="F:kinase activity"/>
    <property type="evidence" value="ECO:0007669"/>
    <property type="project" value="UniProtKB-KW"/>
</dbReference>
<evidence type="ECO:0000256" key="7">
    <source>
        <dbReference type="ARBA" id="ARBA00022840"/>
    </source>
</evidence>
<dbReference type="Pfam" id="PF01288">
    <property type="entry name" value="HPPK"/>
    <property type="match status" value="1"/>
</dbReference>
<dbReference type="CDD" id="cd00483">
    <property type="entry name" value="HPPK"/>
    <property type="match status" value="1"/>
</dbReference>
<gene>
    <name evidence="10" type="ORF">SAMN04488502_101728</name>
</gene>
<feature type="domain" description="7,8-dihydro-6-hydroxymethylpterin-pyrophosphokinase" evidence="9">
    <location>
        <begin position="86"/>
        <end position="97"/>
    </location>
</feature>
<accession>A0A1G9MM79</accession>
<evidence type="ECO:0000256" key="3">
    <source>
        <dbReference type="ARBA" id="ARBA00013253"/>
    </source>
</evidence>
<keyword evidence="5" id="KW-0547">Nucleotide-binding</keyword>
<keyword evidence="7" id="KW-0067">ATP-binding</keyword>
<keyword evidence="4" id="KW-0808">Transferase</keyword>
<dbReference type="PANTHER" id="PTHR43071">
    <property type="entry name" value="2-AMINO-4-HYDROXY-6-HYDROXYMETHYLDIHYDROPTERIDINE PYROPHOSPHOKINASE"/>
    <property type="match status" value="1"/>
</dbReference>
<dbReference type="InterPro" id="IPR000550">
    <property type="entry name" value="Hppk"/>
</dbReference>
<dbReference type="GO" id="GO:0005524">
    <property type="term" value="F:ATP binding"/>
    <property type="evidence" value="ECO:0007669"/>
    <property type="project" value="UniProtKB-KW"/>
</dbReference>
<comment type="catalytic activity">
    <reaction evidence="1">
        <text>6-hydroxymethyl-7,8-dihydropterin + ATP = (7,8-dihydropterin-6-yl)methyl diphosphate + AMP + H(+)</text>
        <dbReference type="Rhea" id="RHEA:11412"/>
        <dbReference type="ChEBI" id="CHEBI:15378"/>
        <dbReference type="ChEBI" id="CHEBI:30616"/>
        <dbReference type="ChEBI" id="CHEBI:44841"/>
        <dbReference type="ChEBI" id="CHEBI:72950"/>
        <dbReference type="ChEBI" id="CHEBI:456215"/>
        <dbReference type="EC" id="2.7.6.3"/>
    </reaction>
</comment>
<evidence type="ECO:0000313" key="10">
    <source>
        <dbReference type="EMBL" id="SDL75131.1"/>
    </source>
</evidence>
<keyword evidence="6 10" id="KW-0418">Kinase</keyword>
<dbReference type="UniPathway" id="UPA00077">
    <property type="reaction ID" value="UER00155"/>
</dbReference>
<evidence type="ECO:0000259" key="9">
    <source>
        <dbReference type="PROSITE" id="PS00794"/>
    </source>
</evidence>
<evidence type="ECO:0000256" key="8">
    <source>
        <dbReference type="ARBA" id="ARBA00022909"/>
    </source>
</evidence>
<comment type="pathway">
    <text evidence="2">Cofactor biosynthesis; tetrahydrofolate biosynthesis; 2-amino-4-hydroxy-6-hydroxymethyl-7,8-dihydropteridine diphosphate from 7,8-dihydroneopterin triphosphate: step 4/4.</text>
</comment>
<evidence type="ECO:0000256" key="4">
    <source>
        <dbReference type="ARBA" id="ARBA00022679"/>
    </source>
</evidence>
<dbReference type="PANTHER" id="PTHR43071:SF1">
    <property type="entry name" value="2-AMINO-4-HYDROXY-6-HYDROXYMETHYLDIHYDROPTERIDINE PYROPHOSPHOKINASE"/>
    <property type="match status" value="1"/>
</dbReference>
<evidence type="ECO:0000256" key="1">
    <source>
        <dbReference type="ARBA" id="ARBA00000198"/>
    </source>
</evidence>
<dbReference type="GO" id="GO:0046656">
    <property type="term" value="P:folic acid biosynthetic process"/>
    <property type="evidence" value="ECO:0007669"/>
    <property type="project" value="UniProtKB-KW"/>
</dbReference>
<dbReference type="GO" id="GO:0003848">
    <property type="term" value="F:2-amino-4-hydroxy-6-hydroxymethyldihydropteridine diphosphokinase activity"/>
    <property type="evidence" value="ECO:0007669"/>
    <property type="project" value="UniProtKB-EC"/>
</dbReference>
<dbReference type="RefSeq" id="WP_092068383.1">
    <property type="nucleotide sequence ID" value="NZ_FNHB01000001.1"/>
</dbReference>
<keyword evidence="11" id="KW-1185">Reference proteome</keyword>
<evidence type="ECO:0000256" key="6">
    <source>
        <dbReference type="ARBA" id="ARBA00022777"/>
    </source>
</evidence>
<dbReference type="Gene3D" id="3.30.70.560">
    <property type="entry name" value="7,8-Dihydro-6-hydroxymethylpterin-pyrophosphokinase HPPK"/>
    <property type="match status" value="1"/>
</dbReference>
<name>A0A1G9MM79_9FIRM</name>
<evidence type="ECO:0000256" key="2">
    <source>
        <dbReference type="ARBA" id="ARBA00005051"/>
    </source>
</evidence>
<dbReference type="InterPro" id="IPR035907">
    <property type="entry name" value="Hppk_sf"/>
</dbReference>
<dbReference type="Proteomes" id="UP000214880">
    <property type="component" value="Unassembled WGS sequence"/>
</dbReference>
<dbReference type="OrthoDB" id="9808041at2"/>
<dbReference type="GO" id="GO:0046654">
    <property type="term" value="P:tetrahydrofolate biosynthetic process"/>
    <property type="evidence" value="ECO:0007669"/>
    <property type="project" value="UniProtKB-UniPathway"/>
</dbReference>
<keyword evidence="8" id="KW-0289">Folate biosynthesis</keyword>
<dbReference type="EMBL" id="FNHB01000001">
    <property type="protein sequence ID" value="SDL75131.1"/>
    <property type="molecule type" value="Genomic_DNA"/>
</dbReference>
<evidence type="ECO:0000313" key="11">
    <source>
        <dbReference type="Proteomes" id="UP000214880"/>
    </source>
</evidence>
<dbReference type="EC" id="2.7.6.3" evidence="3"/>
<dbReference type="PROSITE" id="PS00794">
    <property type="entry name" value="HPPK"/>
    <property type="match status" value="1"/>
</dbReference>
<evidence type="ECO:0000256" key="5">
    <source>
        <dbReference type="ARBA" id="ARBA00022741"/>
    </source>
</evidence>
<dbReference type="STRING" id="146817.SAMN04488502_101728"/>
<protein>
    <recommendedName>
        <fullName evidence="3">2-amino-4-hydroxy-6-hydroxymethyldihydropteridine diphosphokinase</fullName>
        <ecNumber evidence="3">2.7.6.3</ecNumber>
    </recommendedName>
</protein>
<dbReference type="AlphaFoldDB" id="A0A1G9MM79"/>
<sequence>MVFLGLGSNIGNREGNILAAVQALSSHPAIAVKAISSLYETEPFGVEDQADFLNAVAGIITSLSPYSLLAECLRIEHRLGRVRSKKWAPRVIDIDLLVYDDVMIQSEQLTIPHKLLAERKFVLVPLAEIAGEQIIAGGKTATQLLEQVSDRLNVRFYKELVI</sequence>